<evidence type="ECO:0000313" key="3">
    <source>
        <dbReference type="EMBL" id="HEC77637.1"/>
    </source>
</evidence>
<keyword evidence="2" id="KW-0812">Transmembrane</keyword>
<sequence>MNFREPKTQKLIIFFVILIIVLILFFRFPYTSNKKKINSLTARRDSLQIEVQKAEAARARLPELEAKIARLEIEWEKAKEMLPKEKELPSLIQQISNSGSKAGASFLLFKPSGPIAKANYSEIPVQIKVSCGYHQLGKFLSNIGNLARIVNVPSVNIKAGQERSIEATLSAITYTVAKGKEVHRAVPPRK</sequence>
<name>A0A9C9JZ13_UNCW3</name>
<protein>
    <recommendedName>
        <fullName evidence="5">Pilus assembly protein PilO</fullName>
    </recommendedName>
</protein>
<dbReference type="Pfam" id="PF04350">
    <property type="entry name" value="PilO"/>
    <property type="match status" value="1"/>
</dbReference>
<accession>A0A9C9JZ13</accession>
<dbReference type="PANTHER" id="PTHR39555">
    <property type="entry name" value="FIMBRIAL ASSEMBLY PROTEIN PILO-LIKE PROTEIN-RELATED"/>
    <property type="match status" value="1"/>
</dbReference>
<reference evidence="3" key="1">
    <citation type="journal article" date="2020" name="mSystems">
        <title>Genome- and Community-Level Interaction Insights into Carbon Utilization and Element Cycling Functions of Hydrothermarchaeota in Hydrothermal Sediment.</title>
        <authorList>
            <person name="Zhou Z."/>
            <person name="Liu Y."/>
            <person name="Xu W."/>
            <person name="Pan J."/>
            <person name="Luo Z.H."/>
            <person name="Li M."/>
        </authorList>
    </citation>
    <scope>NUCLEOTIDE SEQUENCE</scope>
    <source>
        <strain evidence="3">HyVt-388</strain>
    </source>
</reference>
<organism evidence="3 4">
    <name type="scientific">candidate division WOR-3 bacterium</name>
    <dbReference type="NCBI Taxonomy" id="2052148"/>
    <lineage>
        <taxon>Bacteria</taxon>
        <taxon>Bacteria division WOR-3</taxon>
    </lineage>
</organism>
<dbReference type="AlphaFoldDB" id="A0A9C9JZ13"/>
<evidence type="ECO:0000256" key="1">
    <source>
        <dbReference type="SAM" id="Coils"/>
    </source>
</evidence>
<keyword evidence="2" id="KW-1133">Transmembrane helix</keyword>
<evidence type="ECO:0008006" key="5">
    <source>
        <dbReference type="Google" id="ProtNLM"/>
    </source>
</evidence>
<dbReference type="Gene3D" id="3.30.70.60">
    <property type="match status" value="1"/>
</dbReference>
<keyword evidence="1" id="KW-0175">Coiled coil</keyword>
<comment type="caution">
    <text evidence="3">The sequence shown here is derived from an EMBL/GenBank/DDBJ whole genome shotgun (WGS) entry which is preliminary data.</text>
</comment>
<evidence type="ECO:0000256" key="2">
    <source>
        <dbReference type="SAM" id="Phobius"/>
    </source>
</evidence>
<dbReference type="Proteomes" id="UP000885826">
    <property type="component" value="Unassembled WGS sequence"/>
</dbReference>
<dbReference type="PANTHER" id="PTHR39555:SF1">
    <property type="entry name" value="TYPE IV PILUS INNER MEMBRANE COMPONENT PILO"/>
    <property type="match status" value="1"/>
</dbReference>
<feature type="coiled-coil region" evidence="1">
    <location>
        <begin position="37"/>
        <end position="81"/>
    </location>
</feature>
<keyword evidence="2" id="KW-0472">Membrane</keyword>
<feature type="transmembrane region" description="Helical" evidence="2">
    <location>
        <begin position="12"/>
        <end position="30"/>
    </location>
</feature>
<gene>
    <name evidence="3" type="ORF">ENI34_00665</name>
</gene>
<dbReference type="InterPro" id="IPR007445">
    <property type="entry name" value="PilO"/>
</dbReference>
<dbReference type="EMBL" id="DRIG01000009">
    <property type="protein sequence ID" value="HEC77637.1"/>
    <property type="molecule type" value="Genomic_DNA"/>
</dbReference>
<dbReference type="InterPro" id="IPR014717">
    <property type="entry name" value="Transl_elong_EF1B/ribsomal_bS6"/>
</dbReference>
<proteinExistence type="predicted"/>
<dbReference type="GO" id="GO:0043107">
    <property type="term" value="P:type IV pilus-dependent motility"/>
    <property type="evidence" value="ECO:0007669"/>
    <property type="project" value="InterPro"/>
</dbReference>
<evidence type="ECO:0000313" key="4">
    <source>
        <dbReference type="Proteomes" id="UP000885826"/>
    </source>
</evidence>
<dbReference type="GO" id="GO:0043683">
    <property type="term" value="P:type IV pilus assembly"/>
    <property type="evidence" value="ECO:0007669"/>
    <property type="project" value="InterPro"/>
</dbReference>